<dbReference type="Gene3D" id="3.30.565.10">
    <property type="entry name" value="Histidine kinase-like ATPase, C-terminal domain"/>
    <property type="match status" value="1"/>
</dbReference>
<sequence length="353" mass="37542">MNIAHTGQGHAARALARIAGCTRRELAVSAALIALPLAAAWVRGVPAWLPLFAVLLAAWLGGAACLRLLRSAMPAGAGWWWAWLALVPAVALGACAAWWLYRSAALAALLGTPVALDDERLLAIAGAFCALAFGVPLFQAQRQAEALLLAELKHAALQAQLKTLQAQVEPHFLFNTLANTRYLARHAPEQAVRMLDHLIAYLRAALPDLRTASSTLGRECELAEHYLALMSIRFGDRLVTQVECPAGLRDVAMPPLMLMSLVENAVRHGVEPKPGIVHVRVTASADGGRLRVLVADDGAGLDGTVLGSGVGLRNVRERLAALYGANGGMVLRGGAQGWTEAELTLPLQREHHG</sequence>
<accession>A0A562Q4L9</accession>
<dbReference type="GO" id="GO:0000155">
    <property type="term" value="F:phosphorelay sensor kinase activity"/>
    <property type="evidence" value="ECO:0007669"/>
    <property type="project" value="InterPro"/>
</dbReference>
<organism evidence="4 5">
    <name type="scientific">Pseudoduganella flava</name>
    <dbReference type="NCBI Taxonomy" id="871742"/>
    <lineage>
        <taxon>Bacteria</taxon>
        <taxon>Pseudomonadati</taxon>
        <taxon>Pseudomonadota</taxon>
        <taxon>Betaproteobacteria</taxon>
        <taxon>Burkholderiales</taxon>
        <taxon>Oxalobacteraceae</taxon>
        <taxon>Telluria group</taxon>
        <taxon>Pseudoduganella</taxon>
    </lineage>
</organism>
<dbReference type="InterPro" id="IPR010559">
    <property type="entry name" value="Sig_transdc_His_kin_internal"/>
</dbReference>
<dbReference type="Pfam" id="PF06580">
    <property type="entry name" value="His_kinase"/>
    <property type="match status" value="1"/>
</dbReference>
<reference evidence="3 6" key="3">
    <citation type="submission" date="2019-12" db="EMBL/GenBank/DDBJ databases">
        <title>Draft Genome Sequences of Six Type Strains of the Genus Massilia.</title>
        <authorList>
            <person name="Miess H."/>
            <person name="Frediansyah A."/>
            <person name="Goeker M."/>
            <person name="Gross H."/>
        </authorList>
    </citation>
    <scope>NUCLEOTIDE SEQUENCE [LARGE SCALE GENOMIC DNA]</scope>
    <source>
        <strain evidence="3 6">DSM 26639</strain>
    </source>
</reference>
<feature type="transmembrane region" description="Helical" evidence="1">
    <location>
        <begin position="48"/>
        <end position="69"/>
    </location>
</feature>
<dbReference type="PANTHER" id="PTHR34220:SF9">
    <property type="entry name" value="SIGNAL TRANSDUCTION HISTIDINE KINASE INTERNAL REGION DOMAIN-CONTAINING PROTEIN"/>
    <property type="match status" value="1"/>
</dbReference>
<dbReference type="InterPro" id="IPR003594">
    <property type="entry name" value="HATPase_dom"/>
</dbReference>
<keyword evidence="4" id="KW-0808">Transferase</keyword>
<dbReference type="InterPro" id="IPR036890">
    <property type="entry name" value="HATPase_C_sf"/>
</dbReference>
<dbReference type="Pfam" id="PF02518">
    <property type="entry name" value="HATPase_c"/>
    <property type="match status" value="1"/>
</dbReference>
<feature type="transmembrane region" description="Helical" evidence="1">
    <location>
        <begin position="121"/>
        <end position="138"/>
    </location>
</feature>
<feature type="transmembrane region" description="Helical" evidence="1">
    <location>
        <begin position="26"/>
        <end position="42"/>
    </location>
</feature>
<keyword evidence="4" id="KW-0418">Kinase</keyword>
<keyword evidence="1" id="KW-1133">Transmembrane helix</keyword>
<dbReference type="Proteomes" id="UP000315112">
    <property type="component" value="Unassembled WGS sequence"/>
</dbReference>
<dbReference type="RefSeq" id="WP_145873080.1">
    <property type="nucleotide sequence ID" value="NZ_CP046904.1"/>
</dbReference>
<name>A0A562Q4L9_9BURK</name>
<dbReference type="AlphaFoldDB" id="A0A562Q4L9"/>
<dbReference type="OrthoDB" id="2514702at2"/>
<keyword evidence="1" id="KW-0812">Transmembrane</keyword>
<proteinExistence type="predicted"/>
<feature type="transmembrane region" description="Helical" evidence="1">
    <location>
        <begin position="81"/>
        <end position="101"/>
    </location>
</feature>
<dbReference type="InterPro" id="IPR050640">
    <property type="entry name" value="Bact_2-comp_sensor_kinase"/>
</dbReference>
<dbReference type="EMBL" id="CP046904">
    <property type="protein sequence ID" value="QGZ41694.1"/>
    <property type="molecule type" value="Genomic_DNA"/>
</dbReference>
<evidence type="ECO:0000313" key="5">
    <source>
        <dbReference type="Proteomes" id="UP000315112"/>
    </source>
</evidence>
<dbReference type="SUPFAM" id="SSF55874">
    <property type="entry name" value="ATPase domain of HSP90 chaperone/DNA topoisomerase II/histidine kinase"/>
    <property type="match status" value="1"/>
</dbReference>
<keyword evidence="1" id="KW-0472">Membrane</keyword>
<dbReference type="SMART" id="SM00387">
    <property type="entry name" value="HATPase_c"/>
    <property type="match status" value="1"/>
</dbReference>
<gene>
    <name evidence="3" type="ORF">GO485_23310</name>
    <name evidence="4" type="ORF">IP92_00677</name>
</gene>
<reference evidence="4" key="2">
    <citation type="submission" date="2019-07" db="EMBL/GenBank/DDBJ databases">
        <authorList>
            <person name="Whitman W."/>
            <person name="Huntemann M."/>
            <person name="Clum A."/>
            <person name="Pillay M."/>
            <person name="Palaniappan K."/>
            <person name="Varghese N."/>
            <person name="Mikhailova N."/>
            <person name="Stamatis D."/>
            <person name="Reddy T."/>
            <person name="Daum C."/>
            <person name="Shapiro N."/>
            <person name="Ivanova N."/>
            <person name="Kyrpides N."/>
            <person name="Woyke T."/>
        </authorList>
    </citation>
    <scope>NUCLEOTIDE SEQUENCE</scope>
    <source>
        <strain evidence="4">CGMCC 1.10685</strain>
    </source>
</reference>
<evidence type="ECO:0000313" key="3">
    <source>
        <dbReference type="EMBL" id="QGZ41694.1"/>
    </source>
</evidence>
<dbReference type="PANTHER" id="PTHR34220">
    <property type="entry name" value="SENSOR HISTIDINE KINASE YPDA"/>
    <property type="match status" value="1"/>
</dbReference>
<dbReference type="Proteomes" id="UP000437862">
    <property type="component" value="Chromosome"/>
</dbReference>
<evidence type="ECO:0000256" key="1">
    <source>
        <dbReference type="SAM" id="Phobius"/>
    </source>
</evidence>
<dbReference type="EMBL" id="VLKW01000001">
    <property type="protein sequence ID" value="TWI51689.1"/>
    <property type="molecule type" value="Genomic_DNA"/>
</dbReference>
<evidence type="ECO:0000313" key="6">
    <source>
        <dbReference type="Proteomes" id="UP000437862"/>
    </source>
</evidence>
<feature type="domain" description="Histidine kinase/HSP90-like ATPase" evidence="2">
    <location>
        <begin position="253"/>
        <end position="349"/>
    </location>
</feature>
<evidence type="ECO:0000259" key="2">
    <source>
        <dbReference type="SMART" id="SM00387"/>
    </source>
</evidence>
<protein>
    <submittedName>
        <fullName evidence="3 4">Histidine kinase</fullName>
    </submittedName>
</protein>
<reference evidence="4 5" key="1">
    <citation type="journal article" date="2015" name="Stand. Genomic Sci.">
        <title>Genomic Encyclopedia of Bacterial and Archaeal Type Strains, Phase III: the genomes of soil and plant-associated and newly described type strains.</title>
        <authorList>
            <person name="Whitman W.B."/>
            <person name="Woyke T."/>
            <person name="Klenk H.P."/>
            <person name="Zhou Y."/>
            <person name="Lilburn T.G."/>
            <person name="Beck B.J."/>
            <person name="De Vos P."/>
            <person name="Vandamme P."/>
            <person name="Eisen J.A."/>
            <person name="Garrity G."/>
            <person name="Hugenholtz P."/>
            <person name="Kyrpides N.C."/>
        </authorList>
    </citation>
    <scope>NUCLEOTIDE SEQUENCE [LARGE SCALE GENOMIC DNA]</scope>
    <source>
        <strain evidence="4 5">CGMCC 1.10685</strain>
    </source>
</reference>
<dbReference type="GO" id="GO:0016020">
    <property type="term" value="C:membrane"/>
    <property type="evidence" value="ECO:0007669"/>
    <property type="project" value="InterPro"/>
</dbReference>
<keyword evidence="6" id="KW-1185">Reference proteome</keyword>
<evidence type="ECO:0000313" key="4">
    <source>
        <dbReference type="EMBL" id="TWI51689.1"/>
    </source>
</evidence>